<dbReference type="InterPro" id="IPR045054">
    <property type="entry name" value="P4HA-like"/>
</dbReference>
<keyword evidence="3" id="KW-0847">Vitamin C</keyword>
<keyword evidence="6" id="KW-0408">Iron</keyword>
<comment type="cofactor">
    <cofactor evidence="1">
        <name>L-ascorbate</name>
        <dbReference type="ChEBI" id="CHEBI:38290"/>
    </cofactor>
</comment>
<dbReference type="PANTHER" id="PTHR10869">
    <property type="entry name" value="PROLYL 4-HYDROXYLASE ALPHA SUBUNIT"/>
    <property type="match status" value="1"/>
</dbReference>
<evidence type="ECO:0000259" key="8">
    <source>
        <dbReference type="PROSITE" id="PS51471"/>
    </source>
</evidence>
<accession>A0ABT7WQR2</accession>
<dbReference type="EMBL" id="JAUDZE010000005">
    <property type="protein sequence ID" value="MDN0015032.1"/>
    <property type="molecule type" value="Genomic_DNA"/>
</dbReference>
<organism evidence="9 10">
    <name type="scientific">Acinetobacter thutiue</name>
    <dbReference type="NCBI Taxonomy" id="2998078"/>
    <lineage>
        <taxon>Bacteria</taxon>
        <taxon>Pseudomonadati</taxon>
        <taxon>Pseudomonadota</taxon>
        <taxon>Gammaproteobacteria</taxon>
        <taxon>Moraxellales</taxon>
        <taxon>Moraxellaceae</taxon>
        <taxon>Acinetobacter</taxon>
    </lineage>
</organism>
<keyword evidence="2" id="KW-0479">Metal-binding</keyword>
<feature type="region of interest" description="Disordered" evidence="7">
    <location>
        <begin position="291"/>
        <end position="312"/>
    </location>
</feature>
<evidence type="ECO:0000256" key="2">
    <source>
        <dbReference type="ARBA" id="ARBA00022723"/>
    </source>
</evidence>
<dbReference type="InterPro" id="IPR005123">
    <property type="entry name" value="Oxoglu/Fe-dep_dioxygenase_dom"/>
</dbReference>
<dbReference type="InterPro" id="IPR044862">
    <property type="entry name" value="Pro_4_hyd_alph_FE2OG_OXY"/>
</dbReference>
<feature type="domain" description="Fe2OG dioxygenase" evidence="8">
    <location>
        <begin position="174"/>
        <end position="283"/>
    </location>
</feature>
<proteinExistence type="predicted"/>
<reference evidence="9" key="1">
    <citation type="submission" date="2023-06" db="EMBL/GenBank/DDBJ databases">
        <title>Two novel species of Acinetobacter isolated from motorbike repairing workshop in Vietnam.</title>
        <authorList>
            <person name="Le N.T.T."/>
        </authorList>
    </citation>
    <scope>NUCLEOTIDE SEQUENCE</scope>
    <source>
        <strain evidence="9">VNH17</strain>
    </source>
</reference>
<protein>
    <submittedName>
        <fullName evidence="9">2OG-Fe(II) oxygenase</fullName>
    </submittedName>
</protein>
<dbReference type="Pfam" id="PF13640">
    <property type="entry name" value="2OG-FeII_Oxy_3"/>
    <property type="match status" value="1"/>
</dbReference>
<dbReference type="Proteomes" id="UP001168524">
    <property type="component" value="Unassembled WGS sequence"/>
</dbReference>
<dbReference type="RefSeq" id="WP_267981255.1">
    <property type="nucleotide sequence ID" value="NZ_JAPQKF010000005.1"/>
</dbReference>
<dbReference type="SMART" id="SM00702">
    <property type="entry name" value="P4Hc"/>
    <property type="match status" value="1"/>
</dbReference>
<evidence type="ECO:0000313" key="9">
    <source>
        <dbReference type="EMBL" id="MDN0015032.1"/>
    </source>
</evidence>
<dbReference type="PANTHER" id="PTHR10869:SF246">
    <property type="entry name" value="TRANSMEMBRANE PROLYL 4-HYDROXYLASE"/>
    <property type="match status" value="1"/>
</dbReference>
<evidence type="ECO:0000256" key="5">
    <source>
        <dbReference type="ARBA" id="ARBA00023002"/>
    </source>
</evidence>
<evidence type="ECO:0000256" key="4">
    <source>
        <dbReference type="ARBA" id="ARBA00022964"/>
    </source>
</evidence>
<dbReference type="PROSITE" id="PS51471">
    <property type="entry name" value="FE2OG_OXY"/>
    <property type="match status" value="1"/>
</dbReference>
<evidence type="ECO:0000313" key="10">
    <source>
        <dbReference type="Proteomes" id="UP001168524"/>
    </source>
</evidence>
<feature type="compositionally biased region" description="Basic residues" evidence="7">
    <location>
        <begin position="301"/>
        <end position="312"/>
    </location>
</feature>
<evidence type="ECO:0000256" key="6">
    <source>
        <dbReference type="ARBA" id="ARBA00023004"/>
    </source>
</evidence>
<evidence type="ECO:0000256" key="7">
    <source>
        <dbReference type="SAM" id="MobiDB-lite"/>
    </source>
</evidence>
<evidence type="ECO:0000256" key="3">
    <source>
        <dbReference type="ARBA" id="ARBA00022896"/>
    </source>
</evidence>
<dbReference type="InterPro" id="IPR006620">
    <property type="entry name" value="Pro_4_hyd_alph"/>
</dbReference>
<sequence length="312" mass="35602">MNKENSVQNTDERLPNWVEALPIKWKNWLLDHLEAEDKSPEELGKILLANGLKITDEELGDFKMADFNLSYLIDVKKNFFDIQEQRIRLVTYLERPGMCYFEDMLSEAECDELIHLSEQSGEFERALILNDETASNEIGSHRKSDSMCYLHGQNPLIATIEQRIATLVNWPATHGEYLQILRYQQTGEYRPHVDFFSSNSPGGVKSLSYGGQRVATFILYLSDVEAGGSTKFPNLGLEFKPKKGAALLFTNIDILGRPDQNTLHAGMPVIDGTKYIATKWLRERAFEIEPTKTQPIDSKKLKNKKRGSKSKR</sequence>
<evidence type="ECO:0000256" key="1">
    <source>
        <dbReference type="ARBA" id="ARBA00001961"/>
    </source>
</evidence>
<comment type="caution">
    <text evidence="9">The sequence shown here is derived from an EMBL/GenBank/DDBJ whole genome shotgun (WGS) entry which is preliminary data.</text>
</comment>
<dbReference type="Gene3D" id="2.60.120.620">
    <property type="entry name" value="q2cbj1_9rhob like domain"/>
    <property type="match status" value="1"/>
</dbReference>
<name>A0ABT7WQR2_9GAMM</name>
<keyword evidence="5" id="KW-0560">Oxidoreductase</keyword>
<keyword evidence="4" id="KW-0223">Dioxygenase</keyword>
<gene>
    <name evidence="9" type="ORF">QTA56_12430</name>
</gene>
<keyword evidence="10" id="KW-1185">Reference proteome</keyword>